<dbReference type="PANTHER" id="PTHR10795">
    <property type="entry name" value="PROPROTEIN CONVERTASE SUBTILISIN/KEXIN"/>
    <property type="match status" value="1"/>
</dbReference>
<dbReference type="GO" id="GO:0010150">
    <property type="term" value="P:leaf senescence"/>
    <property type="evidence" value="ECO:0007669"/>
    <property type="project" value="EnsemblPlants"/>
</dbReference>
<evidence type="ECO:0000256" key="4">
    <source>
        <dbReference type="ARBA" id="ARBA00022801"/>
    </source>
</evidence>
<dbReference type="OMA" id="IQMVAKS"/>
<dbReference type="SUPFAM" id="SSF52743">
    <property type="entry name" value="Subtilisin-like"/>
    <property type="match status" value="1"/>
</dbReference>
<evidence type="ECO:0000313" key="9">
    <source>
        <dbReference type="EnsemblPlants" id="Kaladp0268s0003.1.v1.1.CDS.1"/>
    </source>
</evidence>
<keyword evidence="3" id="KW-0732">Signal</keyword>
<dbReference type="Gene3D" id="3.50.30.30">
    <property type="match status" value="1"/>
</dbReference>
<comment type="caution">
    <text evidence="6">Lacks conserved residue(s) required for the propagation of feature annotation.</text>
</comment>
<evidence type="ECO:0000256" key="6">
    <source>
        <dbReference type="PROSITE-ProRule" id="PRU01240"/>
    </source>
</evidence>
<dbReference type="GO" id="GO:0004252">
    <property type="term" value="F:serine-type endopeptidase activity"/>
    <property type="evidence" value="ECO:0007669"/>
    <property type="project" value="InterPro"/>
</dbReference>
<keyword evidence="5" id="KW-0720">Serine protease</keyword>
<dbReference type="GO" id="GO:0006508">
    <property type="term" value="P:proteolysis"/>
    <property type="evidence" value="ECO:0007669"/>
    <property type="project" value="UniProtKB-KW"/>
</dbReference>
<dbReference type="FunFam" id="2.60.40.2310:FF:000001">
    <property type="entry name" value="Subtilisin-like protease SBT1.5"/>
    <property type="match status" value="1"/>
</dbReference>
<name>A0A7N0V8T0_KALFE</name>
<dbReference type="InterPro" id="IPR000209">
    <property type="entry name" value="Peptidase_S8/S53_dom"/>
</dbReference>
<evidence type="ECO:0000256" key="1">
    <source>
        <dbReference type="ARBA" id="ARBA00011073"/>
    </source>
</evidence>
<evidence type="ECO:0000259" key="7">
    <source>
        <dbReference type="Pfam" id="PF00082"/>
    </source>
</evidence>
<feature type="domain" description="Peptidase S8/S53" evidence="7">
    <location>
        <begin position="35"/>
        <end position="139"/>
    </location>
</feature>
<feature type="domain" description="Subtilisin-like protease fibronectin type-III" evidence="8">
    <location>
        <begin position="213"/>
        <end position="313"/>
    </location>
</feature>
<dbReference type="PROSITE" id="PS00138">
    <property type="entry name" value="SUBTILASE_SER"/>
    <property type="match status" value="1"/>
</dbReference>
<dbReference type="InterPro" id="IPR045051">
    <property type="entry name" value="SBT"/>
</dbReference>
<dbReference type="Gramene" id="Kaladp0268s0003.1.v1.1">
    <property type="protein sequence ID" value="Kaladp0268s0003.1.v1.1.CDS.1"/>
    <property type="gene ID" value="Kaladp0268s0003.v1.1"/>
</dbReference>
<dbReference type="PROSITE" id="PS51892">
    <property type="entry name" value="SUBTILASE"/>
    <property type="match status" value="1"/>
</dbReference>
<evidence type="ECO:0000256" key="2">
    <source>
        <dbReference type="ARBA" id="ARBA00022670"/>
    </source>
</evidence>
<reference evidence="9" key="1">
    <citation type="submission" date="2021-01" db="UniProtKB">
        <authorList>
            <consortium name="EnsemblPlants"/>
        </authorList>
    </citation>
    <scope>IDENTIFICATION</scope>
</reference>
<dbReference type="AlphaFoldDB" id="A0A7N0V8T0"/>
<sequence length="324" mass="34614">MLGQKAGDEVKRYIKTSPSPTGSISFKGTVYRTVPAPKVAAFSSRGPNYRTPEILKPDVIAPGVNILAGWTGNVGPTDLDIDPRRVEFNIISGTSMSCPHVSGLAALLRKAHPDWSTSAIKSALMTTAYNLDTSGNNITDLATGAESSPFVLGAGHVDPNRALDPGLVYEIAPKDYISFLCSIGYSLKRIQVFVRDPAETVDCSKQSLTSPGDLNYPSFSVVFNSPDAVVKYTRAVRNVGSEVDAVYKVEVKAPPSVEVVVEPSELVFGEGKETVRYEVTFKSVVGSGLEAGLSSFGSIEWVDGVHRVRSPVAARWLAGSVQSM</sequence>
<evidence type="ECO:0000256" key="3">
    <source>
        <dbReference type="ARBA" id="ARBA00022729"/>
    </source>
</evidence>
<dbReference type="Proteomes" id="UP000594263">
    <property type="component" value="Unplaced"/>
</dbReference>
<dbReference type="EnsemblPlants" id="Kaladp0268s0003.1.v1.1">
    <property type="protein sequence ID" value="Kaladp0268s0003.1.v1.1.CDS.1"/>
    <property type="gene ID" value="Kaladp0268s0003.v1.1"/>
</dbReference>
<dbReference type="Pfam" id="PF00082">
    <property type="entry name" value="Peptidase_S8"/>
    <property type="match status" value="1"/>
</dbReference>
<keyword evidence="4" id="KW-0378">Hydrolase</keyword>
<dbReference type="Gene3D" id="3.40.50.200">
    <property type="entry name" value="Peptidase S8/S53 domain"/>
    <property type="match status" value="1"/>
</dbReference>
<comment type="similarity">
    <text evidence="1 6">Belongs to the peptidase S8 family.</text>
</comment>
<evidence type="ECO:0000313" key="10">
    <source>
        <dbReference type="Proteomes" id="UP000594263"/>
    </source>
</evidence>
<protein>
    <submittedName>
        <fullName evidence="9">Uncharacterized protein</fullName>
    </submittedName>
</protein>
<keyword evidence="2" id="KW-0645">Protease</keyword>
<proteinExistence type="inferred from homology"/>
<evidence type="ECO:0000256" key="5">
    <source>
        <dbReference type="ARBA" id="ARBA00022825"/>
    </source>
</evidence>
<dbReference type="Pfam" id="PF17766">
    <property type="entry name" value="fn3_6"/>
    <property type="match status" value="1"/>
</dbReference>
<dbReference type="InterPro" id="IPR041469">
    <property type="entry name" value="Subtilisin-like_FN3"/>
</dbReference>
<evidence type="ECO:0000259" key="8">
    <source>
        <dbReference type="Pfam" id="PF17766"/>
    </source>
</evidence>
<dbReference type="GO" id="GO:0010223">
    <property type="term" value="P:secondary shoot formation"/>
    <property type="evidence" value="ECO:0007669"/>
    <property type="project" value="EnsemblPlants"/>
</dbReference>
<organism evidence="9 10">
    <name type="scientific">Kalanchoe fedtschenkoi</name>
    <name type="common">Lavender scallops</name>
    <name type="synonym">South American air plant</name>
    <dbReference type="NCBI Taxonomy" id="63787"/>
    <lineage>
        <taxon>Eukaryota</taxon>
        <taxon>Viridiplantae</taxon>
        <taxon>Streptophyta</taxon>
        <taxon>Embryophyta</taxon>
        <taxon>Tracheophyta</taxon>
        <taxon>Spermatophyta</taxon>
        <taxon>Magnoliopsida</taxon>
        <taxon>eudicotyledons</taxon>
        <taxon>Gunneridae</taxon>
        <taxon>Pentapetalae</taxon>
        <taxon>Saxifragales</taxon>
        <taxon>Crassulaceae</taxon>
        <taxon>Kalanchoe</taxon>
    </lineage>
</organism>
<dbReference type="InterPro" id="IPR023828">
    <property type="entry name" value="Peptidase_S8_Ser-AS"/>
</dbReference>
<accession>A0A7N0V8T0</accession>
<keyword evidence="10" id="KW-1185">Reference proteome</keyword>
<dbReference type="Gene3D" id="2.60.40.2310">
    <property type="match status" value="1"/>
</dbReference>
<dbReference type="InterPro" id="IPR036852">
    <property type="entry name" value="Peptidase_S8/S53_dom_sf"/>
</dbReference>